<dbReference type="PANTHER" id="PTHR47506">
    <property type="entry name" value="TRANSCRIPTIONAL REGULATORY PROTEIN"/>
    <property type="match status" value="1"/>
</dbReference>
<dbReference type="Proteomes" id="UP001141629">
    <property type="component" value="Unassembled WGS sequence"/>
</dbReference>
<proteinExistence type="predicted"/>
<evidence type="ECO:0000256" key="1">
    <source>
        <dbReference type="ARBA" id="ARBA00023015"/>
    </source>
</evidence>
<dbReference type="GO" id="GO:0003677">
    <property type="term" value="F:DNA binding"/>
    <property type="evidence" value="ECO:0007669"/>
    <property type="project" value="UniProtKB-UniRule"/>
</dbReference>
<reference evidence="6" key="1">
    <citation type="submission" date="2020-07" db="EMBL/GenBank/DDBJ databases">
        <authorList>
            <person name="Pettersson B.M.F."/>
            <person name="Behra P.R.K."/>
            <person name="Ramesh M."/>
            <person name="Das S."/>
            <person name="Dasgupta S."/>
            <person name="Kirsebom L.A."/>
        </authorList>
    </citation>
    <scope>NUCLEOTIDE SEQUENCE</scope>
    <source>
        <strain evidence="6">DSM 44838</strain>
    </source>
</reference>
<dbReference type="Gene3D" id="1.10.357.10">
    <property type="entry name" value="Tetracycline Repressor, domain 2"/>
    <property type="match status" value="1"/>
</dbReference>
<evidence type="ECO:0000259" key="5">
    <source>
        <dbReference type="PROSITE" id="PS50977"/>
    </source>
</evidence>
<sequence>MAIGRPREFDPGQVEDAAMKLFWARGFDGVSISDVSEATGVNRRSIYAEFESKENLFARAAQRYMAGPGDYLVDALAQPTAREVAEAMVRGAAQTVSGEIPGCLTVGRAPGLAELREATVGRLAERFDRAVADGDLTNVDPMLLARWVLVVCQGLAVQARSGATREELRAVADLALAGWPVS</sequence>
<evidence type="ECO:0000256" key="2">
    <source>
        <dbReference type="ARBA" id="ARBA00023125"/>
    </source>
</evidence>
<feature type="domain" description="HTH tetR-type" evidence="5">
    <location>
        <begin position="8"/>
        <end position="68"/>
    </location>
</feature>
<protein>
    <submittedName>
        <fullName evidence="6">TetR/AcrR family transcriptional regulator</fullName>
    </submittedName>
</protein>
<evidence type="ECO:0000256" key="4">
    <source>
        <dbReference type="PROSITE-ProRule" id="PRU00335"/>
    </source>
</evidence>
<dbReference type="PRINTS" id="PR00455">
    <property type="entry name" value="HTHTETR"/>
</dbReference>
<evidence type="ECO:0000313" key="6">
    <source>
        <dbReference type="EMBL" id="MCV7421431.1"/>
    </source>
</evidence>
<reference evidence="6" key="2">
    <citation type="journal article" date="2022" name="BMC Genomics">
        <title>Comparative genome analysis of mycobacteria focusing on tRNA and non-coding RNA.</title>
        <authorList>
            <person name="Behra P.R.K."/>
            <person name="Pettersson B.M.F."/>
            <person name="Ramesh M."/>
            <person name="Das S."/>
            <person name="Dasgupta S."/>
            <person name="Kirsebom L.A."/>
        </authorList>
    </citation>
    <scope>NUCLEOTIDE SEQUENCE</scope>
    <source>
        <strain evidence="6">DSM 44838</strain>
    </source>
</reference>
<keyword evidence="3" id="KW-0804">Transcription</keyword>
<dbReference type="EMBL" id="JACKVK010000008">
    <property type="protein sequence ID" value="MCV7421431.1"/>
    <property type="molecule type" value="Genomic_DNA"/>
</dbReference>
<dbReference type="InterPro" id="IPR036271">
    <property type="entry name" value="Tet_transcr_reg_TetR-rel_C_sf"/>
</dbReference>
<dbReference type="PANTHER" id="PTHR47506:SF1">
    <property type="entry name" value="HTH-TYPE TRANSCRIPTIONAL REGULATOR YJDC"/>
    <property type="match status" value="1"/>
</dbReference>
<dbReference type="Gene3D" id="1.10.10.60">
    <property type="entry name" value="Homeodomain-like"/>
    <property type="match status" value="1"/>
</dbReference>
<keyword evidence="7" id="KW-1185">Reference proteome</keyword>
<evidence type="ECO:0000313" key="7">
    <source>
        <dbReference type="Proteomes" id="UP001141629"/>
    </source>
</evidence>
<dbReference type="SUPFAM" id="SSF48498">
    <property type="entry name" value="Tetracyclin repressor-like, C-terminal domain"/>
    <property type="match status" value="1"/>
</dbReference>
<gene>
    <name evidence="6" type="ORF">H7K45_12840</name>
</gene>
<keyword evidence="2 4" id="KW-0238">DNA-binding</keyword>
<dbReference type="Pfam" id="PF00440">
    <property type="entry name" value="TetR_N"/>
    <property type="match status" value="1"/>
</dbReference>
<dbReference type="SUPFAM" id="SSF46689">
    <property type="entry name" value="Homeodomain-like"/>
    <property type="match status" value="1"/>
</dbReference>
<dbReference type="InterPro" id="IPR009057">
    <property type="entry name" value="Homeodomain-like_sf"/>
</dbReference>
<name>A0A9X3C2M4_9MYCO</name>
<evidence type="ECO:0000256" key="3">
    <source>
        <dbReference type="ARBA" id="ARBA00023163"/>
    </source>
</evidence>
<keyword evidence="1" id="KW-0805">Transcription regulation</keyword>
<comment type="caution">
    <text evidence="6">The sequence shown here is derived from an EMBL/GenBank/DDBJ whole genome shotgun (WGS) entry which is preliminary data.</text>
</comment>
<dbReference type="PROSITE" id="PS50977">
    <property type="entry name" value="HTH_TETR_2"/>
    <property type="match status" value="1"/>
</dbReference>
<dbReference type="RefSeq" id="WP_263996206.1">
    <property type="nucleotide sequence ID" value="NZ_JACKVK010000008.1"/>
</dbReference>
<dbReference type="AlphaFoldDB" id="A0A9X3C2M4"/>
<organism evidence="6 7">
    <name type="scientific">Mycobacterium yunnanensis</name>
    <dbReference type="NCBI Taxonomy" id="368477"/>
    <lineage>
        <taxon>Bacteria</taxon>
        <taxon>Bacillati</taxon>
        <taxon>Actinomycetota</taxon>
        <taxon>Actinomycetes</taxon>
        <taxon>Mycobacteriales</taxon>
        <taxon>Mycobacteriaceae</taxon>
        <taxon>Mycobacterium</taxon>
    </lineage>
</organism>
<accession>A0A9X3C2M4</accession>
<dbReference type="InterPro" id="IPR001647">
    <property type="entry name" value="HTH_TetR"/>
</dbReference>
<feature type="DNA-binding region" description="H-T-H motif" evidence="4">
    <location>
        <begin position="31"/>
        <end position="50"/>
    </location>
</feature>